<organism evidence="2 3">
    <name type="scientific">Hohenbuehelia grisea</name>
    <dbReference type="NCBI Taxonomy" id="104357"/>
    <lineage>
        <taxon>Eukaryota</taxon>
        <taxon>Fungi</taxon>
        <taxon>Dikarya</taxon>
        <taxon>Basidiomycota</taxon>
        <taxon>Agaricomycotina</taxon>
        <taxon>Agaricomycetes</taxon>
        <taxon>Agaricomycetidae</taxon>
        <taxon>Agaricales</taxon>
        <taxon>Pleurotineae</taxon>
        <taxon>Pleurotaceae</taxon>
        <taxon>Hohenbuehelia</taxon>
    </lineage>
</organism>
<evidence type="ECO:0000313" key="2">
    <source>
        <dbReference type="EMBL" id="KAL0958645.1"/>
    </source>
</evidence>
<dbReference type="EMBL" id="JASNQZ010000003">
    <property type="protein sequence ID" value="KAL0958645.1"/>
    <property type="molecule type" value="Genomic_DNA"/>
</dbReference>
<dbReference type="InterPro" id="IPR036291">
    <property type="entry name" value="NAD(P)-bd_dom_sf"/>
</dbReference>
<evidence type="ECO:0000313" key="3">
    <source>
        <dbReference type="Proteomes" id="UP001556367"/>
    </source>
</evidence>
<keyword evidence="3" id="KW-1185">Reference proteome</keyword>
<sequence>MDGRAAPNIAKYHATAWEFVEKHKGEISWSLVAINPPLVFCPVIHPVADISSLNTSETDFIATVLTPYAGGKTDDALASQGFCWIDVRNLADAHRLALENADAGGQRIIVSAEAYFWQDWLDAANSLSPPPDRPLPKGRPGAGKSAVHQIQYDARKAQRILGLKYRTKEETLRDVLEDLKVKGW</sequence>
<protein>
    <submittedName>
        <fullName evidence="2">Uncharacterized protein</fullName>
    </submittedName>
</protein>
<name>A0ABR3JTZ0_9AGAR</name>
<dbReference type="Proteomes" id="UP001556367">
    <property type="component" value="Unassembled WGS sequence"/>
</dbReference>
<gene>
    <name evidence="2" type="ORF">HGRIS_013981</name>
</gene>
<accession>A0ABR3JTZ0</accession>
<dbReference type="SUPFAM" id="SSF51735">
    <property type="entry name" value="NAD(P)-binding Rossmann-fold domains"/>
    <property type="match status" value="1"/>
</dbReference>
<dbReference type="Gene3D" id="3.40.50.720">
    <property type="entry name" value="NAD(P)-binding Rossmann-like Domain"/>
    <property type="match status" value="1"/>
</dbReference>
<feature type="region of interest" description="Disordered" evidence="1">
    <location>
        <begin position="127"/>
        <end position="148"/>
    </location>
</feature>
<evidence type="ECO:0000256" key="1">
    <source>
        <dbReference type="SAM" id="MobiDB-lite"/>
    </source>
</evidence>
<reference evidence="3" key="1">
    <citation type="submission" date="2024-06" db="EMBL/GenBank/DDBJ databases">
        <title>Multi-omics analyses provide insights into the biosynthesis of the anticancer antibiotic pleurotin in Hohenbuehelia grisea.</title>
        <authorList>
            <person name="Weaver J.A."/>
            <person name="Alberti F."/>
        </authorList>
    </citation>
    <scope>NUCLEOTIDE SEQUENCE [LARGE SCALE GENOMIC DNA]</scope>
    <source>
        <strain evidence="3">T-177</strain>
    </source>
</reference>
<comment type="caution">
    <text evidence="2">The sequence shown here is derived from an EMBL/GenBank/DDBJ whole genome shotgun (WGS) entry which is preliminary data.</text>
</comment>
<proteinExistence type="predicted"/>